<protein>
    <submittedName>
        <fullName evidence="2">Uncharacterized protein</fullName>
    </submittedName>
</protein>
<dbReference type="EMBL" id="KZ819606">
    <property type="protein sequence ID" value="PWN32382.1"/>
    <property type="molecule type" value="Genomic_DNA"/>
</dbReference>
<dbReference type="GeneID" id="37023726"/>
<evidence type="ECO:0000256" key="1">
    <source>
        <dbReference type="SAM" id="MobiDB-lite"/>
    </source>
</evidence>
<organism evidence="2 3">
    <name type="scientific">Meira miltonrushii</name>
    <dbReference type="NCBI Taxonomy" id="1280837"/>
    <lineage>
        <taxon>Eukaryota</taxon>
        <taxon>Fungi</taxon>
        <taxon>Dikarya</taxon>
        <taxon>Basidiomycota</taxon>
        <taxon>Ustilaginomycotina</taxon>
        <taxon>Exobasidiomycetes</taxon>
        <taxon>Exobasidiales</taxon>
        <taxon>Brachybasidiaceae</taxon>
        <taxon>Meira</taxon>
    </lineage>
</organism>
<dbReference type="InParanoid" id="A0A316V4J8"/>
<keyword evidence="3" id="KW-1185">Reference proteome</keyword>
<proteinExistence type="predicted"/>
<dbReference type="Proteomes" id="UP000245771">
    <property type="component" value="Unassembled WGS sequence"/>
</dbReference>
<sequence>MIKDRKMKWTDLIVFIYLAVQQASTIQAYVISYSKFTFLDPGSEEVYGLQDEAIAKLHQPFYGSISNSYESDHFDNRKKILKGIKIKDKSFEIDYQEDDLDQPNPLHKRELNSHTGAIVPYKPPGAIVVHQGGKVHPALPPKTGYGRGAKIATVATTVAAVGGLTASITTRKRDLAEEEVQFVKRGGRRGAGRTRAARARREANSQANREPEKKGGMGKGKAAMIVAGGAALGAAAVHVAGKGGTGDPNIAPA</sequence>
<gene>
    <name evidence="2" type="ORF">FA14DRAFT_192591</name>
</gene>
<accession>A0A316V4J8</accession>
<dbReference type="RefSeq" id="XP_025352684.1">
    <property type="nucleotide sequence ID" value="XM_025501945.1"/>
</dbReference>
<feature type="compositionally biased region" description="Basic and acidic residues" evidence="1">
    <location>
        <begin position="199"/>
        <end position="215"/>
    </location>
</feature>
<reference evidence="2 3" key="1">
    <citation type="journal article" date="2018" name="Mol. Biol. Evol.">
        <title>Broad Genomic Sampling Reveals a Smut Pathogenic Ancestry of the Fungal Clade Ustilaginomycotina.</title>
        <authorList>
            <person name="Kijpornyongpan T."/>
            <person name="Mondo S.J."/>
            <person name="Barry K."/>
            <person name="Sandor L."/>
            <person name="Lee J."/>
            <person name="Lipzen A."/>
            <person name="Pangilinan J."/>
            <person name="LaButti K."/>
            <person name="Hainaut M."/>
            <person name="Henrissat B."/>
            <person name="Grigoriev I.V."/>
            <person name="Spatafora J.W."/>
            <person name="Aime M.C."/>
        </authorList>
    </citation>
    <scope>NUCLEOTIDE SEQUENCE [LARGE SCALE GENOMIC DNA]</scope>
    <source>
        <strain evidence="2 3">MCA 3882</strain>
    </source>
</reference>
<dbReference type="AlphaFoldDB" id="A0A316V4J8"/>
<name>A0A316V4J8_9BASI</name>
<evidence type="ECO:0000313" key="3">
    <source>
        <dbReference type="Proteomes" id="UP000245771"/>
    </source>
</evidence>
<evidence type="ECO:0000313" key="2">
    <source>
        <dbReference type="EMBL" id="PWN32382.1"/>
    </source>
</evidence>
<feature type="region of interest" description="Disordered" evidence="1">
    <location>
        <begin position="186"/>
        <end position="220"/>
    </location>
</feature>
<feature type="compositionally biased region" description="Basic residues" evidence="1">
    <location>
        <begin position="186"/>
        <end position="198"/>
    </location>
</feature>